<dbReference type="Pfam" id="PF18019">
    <property type="entry name" value="Cas3_HD"/>
    <property type="match status" value="1"/>
</dbReference>
<dbReference type="Gene3D" id="3.40.50.300">
    <property type="entry name" value="P-loop containing nucleotide triphosphate hydrolases"/>
    <property type="match status" value="2"/>
</dbReference>
<evidence type="ECO:0000256" key="8">
    <source>
        <dbReference type="ARBA" id="ARBA00022840"/>
    </source>
</evidence>
<dbReference type="InterPro" id="IPR006474">
    <property type="entry name" value="Helicase_Cas3_CRISPR-ass_core"/>
</dbReference>
<keyword evidence="7" id="KW-0347">Helicase</keyword>
<evidence type="ECO:0000256" key="4">
    <source>
        <dbReference type="ARBA" id="ARBA00022723"/>
    </source>
</evidence>
<feature type="domain" description="HD Cas3-type" evidence="10">
    <location>
        <begin position="10"/>
        <end position="216"/>
    </location>
</feature>
<keyword evidence="12" id="KW-1185">Reference proteome</keyword>
<evidence type="ECO:0000256" key="1">
    <source>
        <dbReference type="ARBA" id="ARBA00006847"/>
    </source>
</evidence>
<name>A0A9Q9IKK0_9ACTN</name>
<comment type="similarity">
    <text evidence="1">In the N-terminal section; belongs to the CRISPR-associated nuclease Cas3-HD family.</text>
</comment>
<dbReference type="AlphaFoldDB" id="A0A9Q9IKK0"/>
<dbReference type="InterPro" id="IPR054712">
    <property type="entry name" value="Cas3-like_dom"/>
</dbReference>
<dbReference type="GO" id="GO:0016787">
    <property type="term" value="F:hydrolase activity"/>
    <property type="evidence" value="ECO:0007669"/>
    <property type="project" value="UniProtKB-KW"/>
</dbReference>
<keyword evidence="3" id="KW-0540">Nuclease</keyword>
<evidence type="ECO:0000256" key="6">
    <source>
        <dbReference type="ARBA" id="ARBA00022801"/>
    </source>
</evidence>
<evidence type="ECO:0000259" key="10">
    <source>
        <dbReference type="PROSITE" id="PS51643"/>
    </source>
</evidence>
<dbReference type="InterPro" id="IPR038257">
    <property type="entry name" value="CRISPR-assoc_Cas3_HD_sf"/>
</dbReference>
<dbReference type="InterPro" id="IPR006483">
    <property type="entry name" value="CRISPR-assoc_Cas3_HD"/>
</dbReference>
<evidence type="ECO:0000313" key="12">
    <source>
        <dbReference type="Proteomes" id="UP001058003"/>
    </source>
</evidence>
<dbReference type="InterPro" id="IPR027417">
    <property type="entry name" value="P-loop_NTPase"/>
</dbReference>
<keyword evidence="9" id="KW-0051">Antiviral defense</keyword>
<dbReference type="SUPFAM" id="SSF52540">
    <property type="entry name" value="P-loop containing nucleoside triphosphate hydrolases"/>
    <property type="match status" value="1"/>
</dbReference>
<keyword evidence="5" id="KW-0547">Nucleotide-binding</keyword>
<dbReference type="Gene3D" id="1.10.3210.30">
    <property type="match status" value="1"/>
</dbReference>
<dbReference type="GO" id="GO:0005524">
    <property type="term" value="F:ATP binding"/>
    <property type="evidence" value="ECO:0007669"/>
    <property type="project" value="UniProtKB-KW"/>
</dbReference>
<evidence type="ECO:0000256" key="3">
    <source>
        <dbReference type="ARBA" id="ARBA00022722"/>
    </source>
</evidence>
<dbReference type="Pfam" id="PF22590">
    <property type="entry name" value="Cas3-like_C_2"/>
    <property type="match status" value="1"/>
</dbReference>
<keyword evidence="6" id="KW-0378">Hydrolase</keyword>
<evidence type="ECO:0000256" key="9">
    <source>
        <dbReference type="ARBA" id="ARBA00023118"/>
    </source>
</evidence>
<evidence type="ECO:0000256" key="2">
    <source>
        <dbReference type="ARBA" id="ARBA00009046"/>
    </source>
</evidence>
<protein>
    <submittedName>
        <fullName evidence="11">CRISPR-associated helicase Cas3</fullName>
    </submittedName>
</protein>
<proteinExistence type="inferred from homology"/>
<evidence type="ECO:0000256" key="7">
    <source>
        <dbReference type="ARBA" id="ARBA00022806"/>
    </source>
</evidence>
<dbReference type="GO" id="GO:0004518">
    <property type="term" value="F:nuclease activity"/>
    <property type="evidence" value="ECO:0007669"/>
    <property type="project" value="UniProtKB-KW"/>
</dbReference>
<accession>A0A9Q9IKK0</accession>
<dbReference type="GO" id="GO:0051607">
    <property type="term" value="P:defense response to virus"/>
    <property type="evidence" value="ECO:0007669"/>
    <property type="project" value="UniProtKB-KW"/>
</dbReference>
<keyword evidence="8" id="KW-0067">ATP-binding</keyword>
<dbReference type="KEGG" id="daur:Daura_06110"/>
<dbReference type="CDD" id="cd09641">
    <property type="entry name" value="Cas3''_I"/>
    <property type="match status" value="1"/>
</dbReference>
<comment type="similarity">
    <text evidence="2">In the central section; belongs to the CRISPR-associated helicase Cas3 family.</text>
</comment>
<dbReference type="EMBL" id="CP073767">
    <property type="protein sequence ID" value="UWZ55775.1"/>
    <property type="molecule type" value="Genomic_DNA"/>
</dbReference>
<dbReference type="GO" id="GO:0046872">
    <property type="term" value="F:metal ion binding"/>
    <property type="evidence" value="ECO:0007669"/>
    <property type="project" value="UniProtKB-KW"/>
</dbReference>
<dbReference type="RefSeq" id="WP_162189767.1">
    <property type="nucleotide sequence ID" value="NZ_CP073767.1"/>
</dbReference>
<reference evidence="11" key="1">
    <citation type="submission" date="2021-04" db="EMBL/GenBank/DDBJ databases">
        <title>Dactylosporangium aurantiacum NRRL B-8018 full assembly.</title>
        <authorList>
            <person name="Hartkoorn R.C."/>
            <person name="Beaudoing E."/>
            <person name="Hot D."/>
        </authorList>
    </citation>
    <scope>NUCLEOTIDE SEQUENCE</scope>
    <source>
        <strain evidence="11">NRRL B-8018</strain>
    </source>
</reference>
<dbReference type="SMART" id="SM00490">
    <property type="entry name" value="HELICc"/>
    <property type="match status" value="1"/>
</dbReference>
<evidence type="ECO:0000313" key="11">
    <source>
        <dbReference type="EMBL" id="UWZ55775.1"/>
    </source>
</evidence>
<evidence type="ECO:0000256" key="5">
    <source>
        <dbReference type="ARBA" id="ARBA00022741"/>
    </source>
</evidence>
<organism evidence="11 12">
    <name type="scientific">Dactylosporangium aurantiacum</name>
    <dbReference type="NCBI Taxonomy" id="35754"/>
    <lineage>
        <taxon>Bacteria</taxon>
        <taxon>Bacillati</taxon>
        <taxon>Actinomycetota</taxon>
        <taxon>Actinomycetes</taxon>
        <taxon>Micromonosporales</taxon>
        <taxon>Micromonosporaceae</taxon>
        <taxon>Dactylosporangium</taxon>
    </lineage>
</organism>
<dbReference type="Proteomes" id="UP001058003">
    <property type="component" value="Chromosome"/>
</dbReference>
<keyword evidence="4" id="KW-0479">Metal-binding</keyword>
<dbReference type="GO" id="GO:0004386">
    <property type="term" value="F:helicase activity"/>
    <property type="evidence" value="ECO:0007669"/>
    <property type="project" value="UniProtKB-KW"/>
</dbReference>
<dbReference type="NCBIfam" id="TIGR01596">
    <property type="entry name" value="cas3_HD"/>
    <property type="match status" value="1"/>
</dbReference>
<sequence length="907" mass="98042">MTAPWAKWDGRSAPYPVAAHALDTAAVALVLYRDVLSAPVQDLLVRALRWSAETADRRFAWVAGAHDLGKVGPLHQGQLLTVAAGRFAAFVSGLGLPRPSPKWLARAVALPSQARVLLRHEALSAYMLERDGLPSWACAAVSGHHGRFQPDVDRIPRVVDEHYRFLDESGGWRAEQDAVLIALDAAVRRPTAADDPEDAGPAVPLLTGLVCLADWLASDATFLADHECLQLLAEPQKYFARRVADAEAWVERSIGLPVRRPGSFGQVFPFEPARPVQQWAVDAEHGPGLAIVAVPMGEGKTEAGLWRHAAGGGCRDGLIWGLPTTAMADAMLGRVLRFYTGTDGFAHLAHGRALLNAFYQQSPAIPAGVCDDEEMQSGLRPGSWFRGRHRALTAPVGVMTCDQVLAVGVSHKFAPVRLAALAGKHVVLDEVHTYDPYQDRLLCRVLGWLGFVRARVTLLTATLPTRRLREYVAAYQAGWNRSGENAAPPVLPGLYPAVTSVDDRGVVQQRLAAHRSYVHRLHVHRLAAARFDTATVELVLQARAGDRQARLGVIVNRVDRAVAVAIELAERGEPVLLLQGRMTFGQREDAVRQLLQRTGPTAQAGPVTVVATQLAEASLDIDLDVVFTDLAPMPSLLQRAGRQWRHSIPIAGGWIHPLAVAGRHGDPVLHILVPTAASGDLDAGAHYPYSRAEIRRTWRATEALAGGDRDRLRIPEDVQGAVDAADVRLEDLDTDDWSDTNPELAHLLAAGAASAAAHRVGVDVASVARDWRTAMRAGDGWAGVPALAALTRGELWREEAVTRLRDADTVQVLLYDPTGRHQIAWPGGVAELLDVRGGRTLIEALRHVIPVSGRLASRLRAAAGQPPHGWHPATLLNDVLPLPVGSLPAGYRFDEYGLHNHPTGGQP</sequence>
<dbReference type="NCBIfam" id="TIGR01587">
    <property type="entry name" value="cas3_core"/>
    <property type="match status" value="1"/>
</dbReference>
<dbReference type="PROSITE" id="PS51643">
    <property type="entry name" value="HD_CAS3"/>
    <property type="match status" value="1"/>
</dbReference>
<dbReference type="InterPro" id="IPR001650">
    <property type="entry name" value="Helicase_C-like"/>
</dbReference>
<gene>
    <name evidence="11" type="primary">cas3</name>
    <name evidence="11" type="ORF">Daura_06110</name>
</gene>